<name>A0A2M6R985_9BACT</name>
<dbReference type="AlphaFoldDB" id="A0A2M6R985"/>
<sequence length="134" mass="15767">MMLTKTKERKIKEDAEMQLRSRYVSTAFLDIQMSERLITGHYRWVIGPKHGHMHVKRGEKIIFIPSGSIEKFAVRLMNQRMDGGPWEVIVQYHNNRGQMGQEVLEMDIEFLSVARNRVETLNRSIRSVTSHWDP</sequence>
<proteinExistence type="predicted"/>
<reference evidence="2" key="1">
    <citation type="submission" date="2017-09" db="EMBL/GenBank/DDBJ databases">
        <title>Depth-based differentiation of microbial function through sediment-hosted aquifers and enrichment of novel symbionts in the deep terrestrial subsurface.</title>
        <authorList>
            <person name="Probst A.J."/>
            <person name="Ladd B."/>
            <person name="Jarett J.K."/>
            <person name="Geller-Mcgrath D.E."/>
            <person name="Sieber C.M.K."/>
            <person name="Emerson J.B."/>
            <person name="Anantharaman K."/>
            <person name="Thomas B.C."/>
            <person name="Malmstrom R."/>
            <person name="Stieglmeier M."/>
            <person name="Klingl A."/>
            <person name="Woyke T."/>
            <person name="Ryan C.M."/>
            <person name="Banfield J.F."/>
        </authorList>
    </citation>
    <scope>NUCLEOTIDE SEQUENCE [LARGE SCALE GENOMIC DNA]</scope>
</reference>
<accession>A0A2M6R985</accession>
<comment type="caution">
    <text evidence="1">The sequence shown here is derived from an EMBL/GenBank/DDBJ whole genome shotgun (WGS) entry which is preliminary data.</text>
</comment>
<protein>
    <submittedName>
        <fullName evidence="1">Uncharacterized protein</fullName>
    </submittedName>
</protein>
<dbReference type="Proteomes" id="UP000231162">
    <property type="component" value="Unassembled WGS sequence"/>
</dbReference>
<evidence type="ECO:0000313" key="1">
    <source>
        <dbReference type="EMBL" id="PIS07158.1"/>
    </source>
</evidence>
<gene>
    <name evidence="1" type="ORF">COT79_00855</name>
</gene>
<dbReference type="EMBL" id="PEZX01000014">
    <property type="protein sequence ID" value="PIS07158.1"/>
    <property type="molecule type" value="Genomic_DNA"/>
</dbReference>
<organism evidence="1 2">
    <name type="scientific">Candidatus Berkelbacteria bacterium CG10_big_fil_rev_8_21_14_0_10_43_14</name>
    <dbReference type="NCBI Taxonomy" id="1974515"/>
    <lineage>
        <taxon>Bacteria</taxon>
        <taxon>Candidatus Berkelbacteria</taxon>
    </lineage>
</organism>
<evidence type="ECO:0000313" key="2">
    <source>
        <dbReference type="Proteomes" id="UP000231162"/>
    </source>
</evidence>